<proteinExistence type="predicted"/>
<evidence type="ECO:0000313" key="3">
    <source>
        <dbReference type="Proteomes" id="UP000320762"/>
    </source>
</evidence>
<evidence type="ECO:0008006" key="4">
    <source>
        <dbReference type="Google" id="ProtNLM"/>
    </source>
</evidence>
<gene>
    <name evidence="2" type="ORF">BD626DRAFT_392453</name>
</gene>
<protein>
    <recommendedName>
        <fullName evidence="4">BTB domain-containing protein</fullName>
    </recommendedName>
</protein>
<dbReference type="Proteomes" id="UP000320762">
    <property type="component" value="Unassembled WGS sequence"/>
</dbReference>
<feature type="region of interest" description="Disordered" evidence="1">
    <location>
        <begin position="1"/>
        <end position="22"/>
    </location>
</feature>
<evidence type="ECO:0000313" key="2">
    <source>
        <dbReference type="EMBL" id="TRM69022.1"/>
    </source>
</evidence>
<organism evidence="2 3">
    <name type="scientific">Schizophyllum amplum</name>
    <dbReference type="NCBI Taxonomy" id="97359"/>
    <lineage>
        <taxon>Eukaryota</taxon>
        <taxon>Fungi</taxon>
        <taxon>Dikarya</taxon>
        <taxon>Basidiomycota</taxon>
        <taxon>Agaricomycotina</taxon>
        <taxon>Agaricomycetes</taxon>
        <taxon>Agaricomycetidae</taxon>
        <taxon>Agaricales</taxon>
        <taxon>Schizophyllaceae</taxon>
        <taxon>Schizophyllum</taxon>
    </lineage>
</organism>
<dbReference type="EMBL" id="VDMD01000001">
    <property type="protein sequence ID" value="TRM69022.1"/>
    <property type="molecule type" value="Genomic_DNA"/>
</dbReference>
<dbReference type="AlphaFoldDB" id="A0A550CW52"/>
<reference evidence="2 3" key="1">
    <citation type="journal article" date="2019" name="New Phytol.">
        <title>Comparative genomics reveals unique wood-decay strategies and fruiting body development in the Schizophyllaceae.</title>
        <authorList>
            <person name="Almasi E."/>
            <person name="Sahu N."/>
            <person name="Krizsan K."/>
            <person name="Balint B."/>
            <person name="Kovacs G.M."/>
            <person name="Kiss B."/>
            <person name="Cseklye J."/>
            <person name="Drula E."/>
            <person name="Henrissat B."/>
            <person name="Nagy I."/>
            <person name="Chovatia M."/>
            <person name="Adam C."/>
            <person name="LaButti K."/>
            <person name="Lipzen A."/>
            <person name="Riley R."/>
            <person name="Grigoriev I.V."/>
            <person name="Nagy L.G."/>
        </authorList>
    </citation>
    <scope>NUCLEOTIDE SEQUENCE [LARGE SCALE GENOMIC DNA]</scope>
    <source>
        <strain evidence="2 3">NL-1724</strain>
    </source>
</reference>
<evidence type="ECO:0000256" key="1">
    <source>
        <dbReference type="SAM" id="MobiDB-lite"/>
    </source>
</evidence>
<dbReference type="STRING" id="97359.A0A550CW52"/>
<comment type="caution">
    <text evidence="2">The sequence shown here is derived from an EMBL/GenBank/DDBJ whole genome shotgun (WGS) entry which is preliminary data.</text>
</comment>
<sequence length="215" mass="24274">MTLALTAPSPPPPYPSRHSGKGIGRRHSEYYAEDGNLSILVSGTLFRVWTGLFRAPHSLAFGKQYPGLDATDDASPLRFDASVTDKDFEKFLWVLNPRVIGEFRTQTVDDWVTVLRLSSLWEFVAIRNLAIERLGSLKIDPVRKIVIHLQYKIGPEWAFDAFDALCRRREPLNMDEGRDVAVEVVTKVATAREALSKTWSKPESVVQRVWFTGTA</sequence>
<keyword evidence="3" id="KW-1185">Reference proteome</keyword>
<dbReference type="OrthoDB" id="2367075at2759"/>
<accession>A0A550CW52</accession>
<name>A0A550CW52_9AGAR</name>